<keyword evidence="3" id="KW-0479">Metal-binding</keyword>
<protein>
    <submittedName>
        <fullName evidence="11">Putative transposase</fullName>
    </submittedName>
</protein>
<dbReference type="AlphaFoldDB" id="A0A1G6IAQ7"/>
<proteinExistence type="inferred from homology"/>
<evidence type="ECO:0000256" key="4">
    <source>
        <dbReference type="ARBA" id="ARBA00022833"/>
    </source>
</evidence>
<dbReference type="Pfam" id="PF12323">
    <property type="entry name" value="HTH_OrfB_IS605"/>
    <property type="match status" value="1"/>
</dbReference>
<dbReference type="InterPro" id="IPR021027">
    <property type="entry name" value="Transposase_put_HTH"/>
</dbReference>
<evidence type="ECO:0000259" key="8">
    <source>
        <dbReference type="Pfam" id="PF01385"/>
    </source>
</evidence>
<dbReference type="Pfam" id="PF07282">
    <property type="entry name" value="Cas12f1-like_TNB"/>
    <property type="match status" value="1"/>
</dbReference>
<evidence type="ECO:0000259" key="9">
    <source>
        <dbReference type="Pfam" id="PF07282"/>
    </source>
</evidence>
<dbReference type="GO" id="GO:0032196">
    <property type="term" value="P:transposition"/>
    <property type="evidence" value="ECO:0007669"/>
    <property type="project" value="UniProtKB-KW"/>
</dbReference>
<keyword evidence="2" id="KW-0815">Transposition</keyword>
<accession>A0A1G6IAQ7</accession>
<evidence type="ECO:0000256" key="5">
    <source>
        <dbReference type="ARBA" id="ARBA00023125"/>
    </source>
</evidence>
<evidence type="ECO:0000256" key="6">
    <source>
        <dbReference type="ARBA" id="ARBA00023172"/>
    </source>
</evidence>
<dbReference type="NCBIfam" id="NF040570">
    <property type="entry name" value="guided_TnpB"/>
    <property type="match status" value="1"/>
</dbReference>
<feature type="compositionally biased region" description="Basic residues" evidence="7">
    <location>
        <begin position="427"/>
        <end position="438"/>
    </location>
</feature>
<keyword evidence="6" id="KW-0233">DNA recombination</keyword>
<name>A0A1G6IAQ7_9MICO</name>
<dbReference type="Pfam" id="PF01385">
    <property type="entry name" value="OrfB_IS605"/>
    <property type="match status" value="1"/>
</dbReference>
<dbReference type="Proteomes" id="UP000183203">
    <property type="component" value="Unassembled WGS sequence"/>
</dbReference>
<feature type="compositionally biased region" description="Basic and acidic residues" evidence="7">
    <location>
        <begin position="449"/>
        <end position="464"/>
    </location>
</feature>
<keyword evidence="4" id="KW-0862">Zinc</keyword>
<gene>
    <name evidence="11" type="ORF">SAMN05216418_1453</name>
</gene>
<feature type="domain" description="Transposase putative helix-turn-helix" evidence="10">
    <location>
        <begin position="14"/>
        <end position="57"/>
    </location>
</feature>
<dbReference type="InterPro" id="IPR010095">
    <property type="entry name" value="Cas12f1-like_TNB"/>
</dbReference>
<dbReference type="GO" id="GO:0003677">
    <property type="term" value="F:DNA binding"/>
    <property type="evidence" value="ECO:0007669"/>
    <property type="project" value="UniProtKB-KW"/>
</dbReference>
<evidence type="ECO:0000256" key="1">
    <source>
        <dbReference type="ARBA" id="ARBA00008761"/>
    </source>
</evidence>
<reference evidence="11 12" key="1">
    <citation type="submission" date="2016-09" db="EMBL/GenBank/DDBJ databases">
        <authorList>
            <person name="Capua I."/>
            <person name="De Benedictis P."/>
            <person name="Joannis T."/>
            <person name="Lombin L.H."/>
            <person name="Cattoli G."/>
        </authorList>
    </citation>
    <scope>NUCLEOTIDE SEQUENCE [LARGE SCALE GENOMIC DNA]</scope>
    <source>
        <strain evidence="11 12">NIO-1002</strain>
    </source>
</reference>
<evidence type="ECO:0000313" key="11">
    <source>
        <dbReference type="EMBL" id="SDC03622.1"/>
    </source>
</evidence>
<dbReference type="GO" id="GO:0046872">
    <property type="term" value="F:metal ion binding"/>
    <property type="evidence" value="ECO:0007669"/>
    <property type="project" value="UniProtKB-KW"/>
</dbReference>
<evidence type="ECO:0000256" key="2">
    <source>
        <dbReference type="ARBA" id="ARBA00022578"/>
    </source>
</evidence>
<comment type="similarity">
    <text evidence="1">In the C-terminal section; belongs to the transposase 35 family.</text>
</comment>
<keyword evidence="5" id="KW-0238">DNA-binding</keyword>
<sequence length="464" mass="50754">MRRRASADGPSSIRRYRYRIHPEPAAQAALRRVFGSCRFVYNSYIALARTRFEAGEKHPSGFEATKALVTGARKAEATAWLGEVAHTVLSASVHDAADAYTRFFDSAAGRIAGRRIGRPQFKSRRTARQAARYPENSFTIRGGWQNSRGGGGRLHLANIDQDIRVNWHRELPGYPSAVTITADADGTFWASFIVRVPQAPAKTPTRQPRTAGVDVGLNDYAAIAYSDGIREKIANPRYFRAAEDTLRRADKALARKQPGSNNYAEAKRARARAHRRVANLRQNHARQLASKLSRENQAVVIETLNVAGMAKTKLGKSVNDAGWAQFVSYLDEACTRKGVSLTRVPRFYPSSQICSSCGTNGGRKALAVRTWECDSCGTKLDRDYNAAVNILAAGPAVNACGRDVRLQLAGAGPGEAGSHRSEVRASASRRRKRASRPKVGRDVQASSDPRNHSDLRDVVENGAA</sequence>
<evidence type="ECO:0000256" key="3">
    <source>
        <dbReference type="ARBA" id="ARBA00022723"/>
    </source>
</evidence>
<feature type="domain" description="Probable transposase IS891/IS1136/IS1341" evidence="8">
    <location>
        <begin position="195"/>
        <end position="311"/>
    </location>
</feature>
<dbReference type="EMBL" id="FMYG01000003">
    <property type="protein sequence ID" value="SDC03622.1"/>
    <property type="molecule type" value="Genomic_DNA"/>
</dbReference>
<evidence type="ECO:0000256" key="7">
    <source>
        <dbReference type="SAM" id="MobiDB-lite"/>
    </source>
</evidence>
<organism evidence="11 12">
    <name type="scientific">Microbacterium enclense</name>
    <dbReference type="NCBI Taxonomy" id="993073"/>
    <lineage>
        <taxon>Bacteria</taxon>
        <taxon>Bacillati</taxon>
        <taxon>Actinomycetota</taxon>
        <taxon>Actinomycetes</taxon>
        <taxon>Micrococcales</taxon>
        <taxon>Microbacteriaceae</taxon>
        <taxon>Microbacterium</taxon>
    </lineage>
</organism>
<feature type="region of interest" description="Disordered" evidence="7">
    <location>
        <begin position="410"/>
        <end position="464"/>
    </location>
</feature>
<evidence type="ECO:0000259" key="10">
    <source>
        <dbReference type="Pfam" id="PF12323"/>
    </source>
</evidence>
<dbReference type="InterPro" id="IPR001959">
    <property type="entry name" value="Transposase"/>
</dbReference>
<evidence type="ECO:0000313" key="12">
    <source>
        <dbReference type="Proteomes" id="UP000183203"/>
    </source>
</evidence>
<dbReference type="GO" id="GO:0006310">
    <property type="term" value="P:DNA recombination"/>
    <property type="evidence" value="ECO:0007669"/>
    <property type="project" value="UniProtKB-KW"/>
</dbReference>
<feature type="domain" description="Cas12f1-like TNB" evidence="9">
    <location>
        <begin position="323"/>
        <end position="390"/>
    </location>
</feature>